<evidence type="ECO:0000256" key="1">
    <source>
        <dbReference type="SAM" id="SignalP"/>
    </source>
</evidence>
<reference evidence="2 3" key="1">
    <citation type="submission" date="2023-08" db="EMBL/GenBank/DDBJ databases">
        <title>Draft genome sequence of Algoriphagus taiwanensis.</title>
        <authorList>
            <person name="Takatani N."/>
            <person name="Hosokawa M."/>
            <person name="Sawabe T."/>
        </authorList>
    </citation>
    <scope>NUCLEOTIDE SEQUENCE [LARGE SCALE GENOMIC DNA]</scope>
    <source>
        <strain evidence="2 3">JCM 19755</strain>
    </source>
</reference>
<keyword evidence="1" id="KW-0732">Signal</keyword>
<dbReference type="Proteomes" id="UP001307705">
    <property type="component" value="Unassembled WGS sequence"/>
</dbReference>
<dbReference type="EMBL" id="BTPE01000022">
    <property type="protein sequence ID" value="GMQ35588.1"/>
    <property type="molecule type" value="Genomic_DNA"/>
</dbReference>
<feature type="signal peptide" evidence="1">
    <location>
        <begin position="1"/>
        <end position="19"/>
    </location>
</feature>
<organism evidence="2 3">
    <name type="scientific">Algoriphagus taiwanensis</name>
    <dbReference type="NCBI Taxonomy" id="1445656"/>
    <lineage>
        <taxon>Bacteria</taxon>
        <taxon>Pseudomonadati</taxon>
        <taxon>Bacteroidota</taxon>
        <taxon>Cytophagia</taxon>
        <taxon>Cytophagales</taxon>
        <taxon>Cyclobacteriaceae</taxon>
        <taxon>Algoriphagus</taxon>
    </lineage>
</organism>
<dbReference type="PROSITE" id="PS51257">
    <property type="entry name" value="PROKAR_LIPOPROTEIN"/>
    <property type="match status" value="1"/>
</dbReference>
<comment type="caution">
    <text evidence="2">The sequence shown here is derived from an EMBL/GenBank/DDBJ whole genome shotgun (WGS) entry which is preliminary data.</text>
</comment>
<accession>A0ABQ6Q7T4</accession>
<keyword evidence="3" id="KW-1185">Reference proteome</keyword>
<evidence type="ECO:0000313" key="2">
    <source>
        <dbReference type="EMBL" id="GMQ35588.1"/>
    </source>
</evidence>
<protein>
    <recommendedName>
        <fullName evidence="4">Lipocalin-like domain-containing protein</fullName>
    </recommendedName>
</protein>
<evidence type="ECO:0008006" key="4">
    <source>
        <dbReference type="Google" id="ProtNLM"/>
    </source>
</evidence>
<proteinExistence type="predicted"/>
<feature type="chain" id="PRO_5047283241" description="Lipocalin-like domain-containing protein" evidence="1">
    <location>
        <begin position="20"/>
        <end position="183"/>
    </location>
</feature>
<evidence type="ECO:0000313" key="3">
    <source>
        <dbReference type="Proteomes" id="UP001307705"/>
    </source>
</evidence>
<gene>
    <name evidence="2" type="ORF">Ataiwa_38610</name>
</gene>
<dbReference type="RefSeq" id="WP_338230441.1">
    <property type="nucleotide sequence ID" value="NZ_BTPE01000022.1"/>
</dbReference>
<sequence length="183" mass="19569">MKKISKILAFPLVIATMFACSPMENPDLIQIEETDIDGGSLYLNEGTINARLSSGGIAPILWTSGPGGNASCADTGFEFDESTIRNDFNKGKFEAEWPDGFTIEVVNGKYVNWSFDGSSGQCLEAVAFIVKGGPASHIYIYDGGETSDEGLVSPLVGKKKKENADLSNLTICYSLTSCTVDSD</sequence>
<name>A0ABQ6Q7T4_9BACT</name>